<dbReference type="GO" id="GO:0030136">
    <property type="term" value="C:clathrin-coated vesicle"/>
    <property type="evidence" value="ECO:0007669"/>
    <property type="project" value="UniProtKB-SubCell"/>
</dbReference>
<dbReference type="EMBL" id="WOCE01000003">
    <property type="protein sequence ID" value="KAE9616722.1"/>
    <property type="molecule type" value="Genomic_DNA"/>
</dbReference>
<name>A0A6A4QTH8_LUPAL</name>
<keyword evidence="5" id="KW-0853">WD repeat</keyword>
<dbReference type="Pfam" id="PF23556">
    <property type="entry name" value="TPR_Vps41"/>
    <property type="match status" value="1"/>
</dbReference>
<dbReference type="PIRSF" id="PIRSF028921">
    <property type="entry name" value="VPS41"/>
    <property type="match status" value="1"/>
</dbReference>
<keyword evidence="7 10" id="KW-0653">Protein transport</keyword>
<comment type="caution">
    <text evidence="14">The sequence shown here is derived from an EMBL/GenBank/DDBJ whole genome shotgun (WGS) entry which is preliminary data.</text>
</comment>
<evidence type="ECO:0000256" key="4">
    <source>
        <dbReference type="ARBA" id="ARBA00022448"/>
    </source>
</evidence>
<dbReference type="AlphaFoldDB" id="A0A6A4QTH8"/>
<evidence type="ECO:0000256" key="11">
    <source>
        <dbReference type="PROSITE-ProRule" id="PRU01006"/>
    </source>
</evidence>
<dbReference type="FunFam" id="1.25.40.10:FF:000545">
    <property type="entry name" value="Vacuolar protein sorting-associated protein 41 homolog"/>
    <property type="match status" value="1"/>
</dbReference>
<evidence type="ECO:0000256" key="12">
    <source>
        <dbReference type="SAM" id="MobiDB-lite"/>
    </source>
</evidence>
<comment type="similarity">
    <text evidence="3 10">Belongs to the VPS41 family.</text>
</comment>
<dbReference type="InterPro" id="IPR015943">
    <property type="entry name" value="WD40/YVTN_repeat-like_dom_sf"/>
</dbReference>
<feature type="repeat" description="CHCR" evidence="11">
    <location>
        <begin position="589"/>
        <end position="736"/>
    </location>
</feature>
<evidence type="ECO:0000256" key="2">
    <source>
        <dbReference type="ARBA" id="ARBA00004603"/>
    </source>
</evidence>
<evidence type="ECO:0000313" key="15">
    <source>
        <dbReference type="Proteomes" id="UP000447434"/>
    </source>
</evidence>
<evidence type="ECO:0000256" key="10">
    <source>
        <dbReference type="PIRNR" id="PIRNR028921"/>
    </source>
</evidence>
<dbReference type="Proteomes" id="UP000447434">
    <property type="component" value="Chromosome 3"/>
</dbReference>
<proteinExistence type="inferred from homology"/>
<gene>
    <name evidence="14" type="ORF">Lalb_Chr03g0027821</name>
</gene>
<dbReference type="InterPro" id="IPR057780">
    <property type="entry name" value="Beta-prop_Vps41"/>
</dbReference>
<evidence type="ECO:0000256" key="3">
    <source>
        <dbReference type="ARBA" id="ARBA00009582"/>
    </source>
</evidence>
<comment type="function">
    <text evidence="9 10">Required for vacuolar assembly and vacuolar traffic.</text>
</comment>
<dbReference type="SMART" id="SM00184">
    <property type="entry name" value="RING"/>
    <property type="match status" value="1"/>
</dbReference>
<evidence type="ECO:0000259" key="13">
    <source>
        <dbReference type="SMART" id="SM00184"/>
    </source>
</evidence>
<dbReference type="OrthoDB" id="244107at2759"/>
<evidence type="ECO:0000313" key="14">
    <source>
        <dbReference type="EMBL" id="KAE9616722.1"/>
    </source>
</evidence>
<dbReference type="SUPFAM" id="SSF57850">
    <property type="entry name" value="RING/U-box"/>
    <property type="match status" value="1"/>
</dbReference>
<dbReference type="Gene3D" id="2.130.10.10">
    <property type="entry name" value="YVTN repeat-like/Quinoprotein amine dehydrogenase"/>
    <property type="match status" value="1"/>
</dbReference>
<evidence type="ECO:0000256" key="5">
    <source>
        <dbReference type="ARBA" id="ARBA00022574"/>
    </source>
</evidence>
<accession>A0A6A4QTH8</accession>
<organism evidence="14 15">
    <name type="scientific">Lupinus albus</name>
    <name type="common">White lupine</name>
    <name type="synonym">Lupinus termis</name>
    <dbReference type="NCBI Taxonomy" id="3870"/>
    <lineage>
        <taxon>Eukaryota</taxon>
        <taxon>Viridiplantae</taxon>
        <taxon>Streptophyta</taxon>
        <taxon>Embryophyta</taxon>
        <taxon>Tracheophyta</taxon>
        <taxon>Spermatophyta</taxon>
        <taxon>Magnoliopsida</taxon>
        <taxon>eudicotyledons</taxon>
        <taxon>Gunneridae</taxon>
        <taxon>Pentapetalae</taxon>
        <taxon>rosids</taxon>
        <taxon>fabids</taxon>
        <taxon>Fabales</taxon>
        <taxon>Fabaceae</taxon>
        <taxon>Papilionoideae</taxon>
        <taxon>50 kb inversion clade</taxon>
        <taxon>genistoids sensu lato</taxon>
        <taxon>core genistoids</taxon>
        <taxon>Genisteae</taxon>
        <taxon>Lupinus</taxon>
    </lineage>
</organism>
<dbReference type="InterPro" id="IPR001680">
    <property type="entry name" value="WD40_rpt"/>
</dbReference>
<dbReference type="GO" id="GO:0005770">
    <property type="term" value="C:late endosome"/>
    <property type="evidence" value="ECO:0007669"/>
    <property type="project" value="UniProtKB-SubCell"/>
</dbReference>
<evidence type="ECO:0000256" key="1">
    <source>
        <dbReference type="ARBA" id="ARBA00004132"/>
    </source>
</evidence>
<dbReference type="SMART" id="SM00320">
    <property type="entry name" value="WD40"/>
    <property type="match status" value="3"/>
</dbReference>
<dbReference type="GO" id="GO:0030897">
    <property type="term" value="C:HOPS complex"/>
    <property type="evidence" value="ECO:0007669"/>
    <property type="project" value="UniProtKB-UniRule"/>
</dbReference>
<dbReference type="Pfam" id="PF23411">
    <property type="entry name" value="Beta-prop_Vps41"/>
    <property type="match status" value="1"/>
</dbReference>
<sequence>MMSNCNTSLPIPSSARCNSVEGDDEREEDEEEEEDEEAEEDGEDEEEPRLKYQRMGGSIPSLLSNVAASCITVSERMIALGTHDGTVRILDFLGNQVKEFSAHGSVVNDISFDIEGEYIGSCSDDGSVVLNSLFTDEKMKFEYHRPMKVIALDPEYARKGSKRYVAGGLAGLLYLKSKKWLGYRDQVLQSGEGPIHAVKWRASLVAWANNAGVKVYDTANDRHITFIERPRGSLHPDLMLPHLVWQDDTHLVIGWGTSIKIASVRTNHNKASNGTYSQVPLSAYIPGEEDGDKDFSSITPSQQGNAQRPEVRIVTWNNDELSTDTLPVNGFEHYKANDYSLAHTPFSGSSYAGGQWAAGDEPLYYIVSPKDVVIAKPRDTEDHIAWLLQHGCHEKALAVVESGQGRAELLDEVGSRYLDHLIVERKYCEAASMCPKLLQGSASAWERWVFHFAHLRQLPVLVPYMPTENPRLSGTAYEVALVALATDSSFHKDLLSTVKSWPSIIYSALPVISAIEPQTNTSSITDTLKEALAELYVIDGQYEKAFLLYADLMKPDTFDFIEKHNLHDAIHEKVVQLMMLDCKHAVSLLIQNRDIISPSDVVKQILDADNKCDCRYFLHLYLHSLFEVNPHAGKEFHDMQVELYADYDPKMLLPFLRSSQHYTLEKSYEICIKRDLTREQVFILGRMGNSKQALAVIINKLGDMEEAVEFVTMQHDDELWEELIKQCLHKPEMVGMLLEHTVGNLDPLYIVNKVPNGLEIPRLRDRLVKIITDYRTETSLRHGCNDILKADCVNLLIKYYKEAKHGISLNNEDVPRVKRSHSHASQVFEKSLSLRTGEVKSKASGGGRCCICFDPFYIQNVSVIVFFCCHAYHTTCLMDSSYTISSKKETESTSQGAEMYDGYNGYMDNDSNDEEETESGGPFMRCILCTTATS</sequence>
<reference evidence="15" key="1">
    <citation type="journal article" date="2020" name="Nat. Commun.">
        <title>Genome sequence of the cluster root forming white lupin.</title>
        <authorList>
            <person name="Hufnagel B."/>
            <person name="Marques A."/>
            <person name="Soriano A."/>
            <person name="Marques L."/>
            <person name="Divol F."/>
            <person name="Doumas P."/>
            <person name="Sallet E."/>
            <person name="Mancinotti D."/>
            <person name="Carrere S."/>
            <person name="Marande W."/>
            <person name="Arribat S."/>
            <person name="Keller J."/>
            <person name="Huneau C."/>
            <person name="Blein T."/>
            <person name="Aime D."/>
            <person name="Laguerre M."/>
            <person name="Taylor J."/>
            <person name="Schubert V."/>
            <person name="Nelson M."/>
            <person name="Geu-Flores F."/>
            <person name="Crespi M."/>
            <person name="Gallardo-Guerrero K."/>
            <person name="Delaux P.-M."/>
            <person name="Salse J."/>
            <person name="Berges H."/>
            <person name="Guyot R."/>
            <person name="Gouzy J."/>
            <person name="Peret B."/>
        </authorList>
    </citation>
    <scope>NUCLEOTIDE SEQUENCE [LARGE SCALE GENOMIC DNA]</scope>
    <source>
        <strain evidence="15">cv. Amiga</strain>
    </source>
</reference>
<dbReference type="InterPro" id="IPR016902">
    <property type="entry name" value="Vps41"/>
</dbReference>
<feature type="domain" description="RING-type" evidence="13">
    <location>
        <begin position="849"/>
        <end position="929"/>
    </location>
</feature>
<dbReference type="InterPro" id="IPR011990">
    <property type="entry name" value="TPR-like_helical_dom_sf"/>
</dbReference>
<dbReference type="InterPro" id="IPR045111">
    <property type="entry name" value="Vps41/Vps8"/>
</dbReference>
<dbReference type="GO" id="GO:0034058">
    <property type="term" value="P:endosomal vesicle fusion"/>
    <property type="evidence" value="ECO:0007669"/>
    <property type="project" value="UniProtKB-UniRule"/>
</dbReference>
<dbReference type="GO" id="GO:0006623">
    <property type="term" value="P:protein targeting to vacuole"/>
    <property type="evidence" value="ECO:0007669"/>
    <property type="project" value="InterPro"/>
</dbReference>
<dbReference type="InterPro" id="IPR036322">
    <property type="entry name" value="WD40_repeat_dom_sf"/>
</dbReference>
<keyword evidence="15" id="KW-1185">Reference proteome</keyword>
<comment type="subcellular location">
    <subcellularLocation>
        <location evidence="1">Cytoplasmic vesicle</location>
        <location evidence="1">Clathrin-coated vesicle</location>
    </subcellularLocation>
    <subcellularLocation>
        <location evidence="2">Late endosome</location>
    </subcellularLocation>
</comment>
<dbReference type="Pfam" id="PF23555">
    <property type="entry name" value="zf-RING_Vps41"/>
    <property type="match status" value="1"/>
</dbReference>
<dbReference type="PANTHER" id="PTHR12616:SF1">
    <property type="entry name" value="VACUOLAR PROTEIN SORTING-ASSOCIATED PROTEIN 41 HOMOLOG"/>
    <property type="match status" value="1"/>
</dbReference>
<dbReference type="GO" id="GO:0016236">
    <property type="term" value="P:macroautophagy"/>
    <property type="evidence" value="ECO:0007669"/>
    <property type="project" value="TreeGrafter"/>
</dbReference>
<dbReference type="CDD" id="cd16687">
    <property type="entry name" value="RING-H2_Vps8"/>
    <property type="match status" value="1"/>
</dbReference>
<dbReference type="GO" id="GO:0005794">
    <property type="term" value="C:Golgi apparatus"/>
    <property type="evidence" value="ECO:0007669"/>
    <property type="project" value="UniProtKB-SubCell"/>
</dbReference>
<dbReference type="SUPFAM" id="SSF50978">
    <property type="entry name" value="WD40 repeat-like"/>
    <property type="match status" value="1"/>
</dbReference>
<evidence type="ECO:0000256" key="7">
    <source>
        <dbReference type="ARBA" id="ARBA00022927"/>
    </source>
</evidence>
<dbReference type="InterPro" id="IPR001841">
    <property type="entry name" value="Znf_RING"/>
</dbReference>
<feature type="compositionally biased region" description="Polar residues" evidence="12">
    <location>
        <begin position="1"/>
        <end position="17"/>
    </location>
</feature>
<dbReference type="GO" id="GO:0009267">
    <property type="term" value="P:cellular response to starvation"/>
    <property type="evidence" value="ECO:0007669"/>
    <property type="project" value="TreeGrafter"/>
</dbReference>
<evidence type="ECO:0000256" key="6">
    <source>
        <dbReference type="ARBA" id="ARBA00022737"/>
    </source>
</evidence>
<dbReference type="PANTHER" id="PTHR12616">
    <property type="entry name" value="VACUOLAR PROTEIN SORTING VPS41"/>
    <property type="match status" value="1"/>
</dbReference>
<dbReference type="SMART" id="SM00299">
    <property type="entry name" value="CLH"/>
    <property type="match status" value="1"/>
</dbReference>
<dbReference type="PROSITE" id="PS50236">
    <property type="entry name" value="CHCR"/>
    <property type="match status" value="1"/>
</dbReference>
<dbReference type="InterPro" id="IPR057779">
    <property type="entry name" value="Znf_RING_Vps41"/>
</dbReference>
<evidence type="ECO:0000256" key="9">
    <source>
        <dbReference type="ARBA" id="ARBA00059029"/>
    </source>
</evidence>
<feature type="compositionally biased region" description="Acidic residues" evidence="12">
    <location>
        <begin position="21"/>
        <end position="47"/>
    </location>
</feature>
<evidence type="ECO:0000256" key="8">
    <source>
        <dbReference type="ARBA" id="ARBA00029538"/>
    </source>
</evidence>
<feature type="region of interest" description="Disordered" evidence="12">
    <location>
        <begin position="1"/>
        <end position="49"/>
    </location>
</feature>
<dbReference type="FunFam" id="2.130.10.10:FF:000554">
    <property type="entry name" value="Vacuolar protein sorting-associated protein 41 homolog"/>
    <property type="match status" value="1"/>
</dbReference>
<protein>
    <recommendedName>
        <fullName evidence="8 10">Vacuolar protein sorting-associated protein 41 homolog</fullName>
    </recommendedName>
</protein>
<keyword evidence="4 10" id="KW-0813">Transport</keyword>
<keyword evidence="6" id="KW-0677">Repeat</keyword>
<dbReference type="Gene3D" id="1.25.40.10">
    <property type="entry name" value="Tetratricopeptide repeat domain"/>
    <property type="match status" value="1"/>
</dbReference>
<dbReference type="InterPro" id="IPR000547">
    <property type="entry name" value="Clathrin_H-chain/VPS_repeat"/>
</dbReference>